<feature type="region of interest" description="Disordered" evidence="8">
    <location>
        <begin position="1"/>
        <end position="49"/>
    </location>
</feature>
<protein>
    <recommendedName>
        <fullName evidence="3">Conserved oligomeric Golgi complex subunit 1</fullName>
    </recommendedName>
</protein>
<proteinExistence type="inferred from homology"/>
<feature type="compositionally biased region" description="Low complexity" evidence="8">
    <location>
        <begin position="1"/>
        <end position="15"/>
    </location>
</feature>
<comment type="subcellular location">
    <subcellularLocation>
        <location evidence="1">Golgi apparatus membrane</location>
        <topology evidence="1">Peripheral membrane protein</topology>
    </subcellularLocation>
</comment>
<evidence type="ECO:0000256" key="1">
    <source>
        <dbReference type="ARBA" id="ARBA00004395"/>
    </source>
</evidence>
<dbReference type="Proteomes" id="UP000230002">
    <property type="component" value="Unassembled WGS sequence"/>
</dbReference>
<evidence type="ECO:0000256" key="5">
    <source>
        <dbReference type="ARBA" id="ARBA00022927"/>
    </source>
</evidence>
<evidence type="ECO:0000256" key="6">
    <source>
        <dbReference type="ARBA" id="ARBA00023034"/>
    </source>
</evidence>
<evidence type="ECO:0000256" key="3">
    <source>
        <dbReference type="ARBA" id="ARBA00020978"/>
    </source>
</evidence>
<dbReference type="GO" id="GO:0017119">
    <property type="term" value="C:Golgi transport complex"/>
    <property type="evidence" value="ECO:0007669"/>
    <property type="project" value="InterPro"/>
</dbReference>
<accession>A0A2G8SDE2</accession>
<dbReference type="PANTHER" id="PTHR31658:SF0">
    <property type="entry name" value="CONSERVED OLIGOMERIC GOLGI COMPLEX SUBUNIT 1"/>
    <property type="match status" value="1"/>
</dbReference>
<organism evidence="9 10">
    <name type="scientific">Ganoderma sinense ZZ0214-1</name>
    <dbReference type="NCBI Taxonomy" id="1077348"/>
    <lineage>
        <taxon>Eukaryota</taxon>
        <taxon>Fungi</taxon>
        <taxon>Dikarya</taxon>
        <taxon>Basidiomycota</taxon>
        <taxon>Agaricomycotina</taxon>
        <taxon>Agaricomycetes</taxon>
        <taxon>Polyporales</taxon>
        <taxon>Polyporaceae</taxon>
        <taxon>Ganoderma</taxon>
    </lineage>
</organism>
<evidence type="ECO:0000256" key="4">
    <source>
        <dbReference type="ARBA" id="ARBA00022448"/>
    </source>
</evidence>
<dbReference type="InterPro" id="IPR033370">
    <property type="entry name" value="COG1"/>
</dbReference>
<comment type="caution">
    <text evidence="9">The sequence shown here is derived from an EMBL/GenBank/DDBJ whole genome shotgun (WGS) entry which is preliminary data.</text>
</comment>
<dbReference type="GO" id="GO:0015031">
    <property type="term" value="P:protein transport"/>
    <property type="evidence" value="ECO:0007669"/>
    <property type="project" value="UniProtKB-KW"/>
</dbReference>
<dbReference type="EMBL" id="AYKW01000012">
    <property type="protein sequence ID" value="PIL31763.1"/>
    <property type="molecule type" value="Genomic_DNA"/>
</dbReference>
<keyword evidence="7" id="KW-0472">Membrane</keyword>
<dbReference type="STRING" id="1077348.A0A2G8SDE2"/>
<reference evidence="9 10" key="1">
    <citation type="journal article" date="2015" name="Sci. Rep.">
        <title>Chromosome-level genome map provides insights into diverse defense mechanisms in the medicinal fungus Ganoderma sinense.</title>
        <authorList>
            <person name="Zhu Y."/>
            <person name="Xu J."/>
            <person name="Sun C."/>
            <person name="Zhou S."/>
            <person name="Xu H."/>
            <person name="Nelson D.R."/>
            <person name="Qian J."/>
            <person name="Song J."/>
            <person name="Luo H."/>
            <person name="Xiang L."/>
            <person name="Li Y."/>
            <person name="Xu Z."/>
            <person name="Ji A."/>
            <person name="Wang L."/>
            <person name="Lu S."/>
            <person name="Hayward A."/>
            <person name="Sun W."/>
            <person name="Li X."/>
            <person name="Schwartz D.C."/>
            <person name="Wang Y."/>
            <person name="Chen S."/>
        </authorList>
    </citation>
    <scope>NUCLEOTIDE SEQUENCE [LARGE SCALE GENOMIC DNA]</scope>
    <source>
        <strain evidence="9 10">ZZ0214-1</strain>
    </source>
</reference>
<dbReference type="GO" id="GO:0006891">
    <property type="term" value="P:intra-Golgi vesicle-mediated transport"/>
    <property type="evidence" value="ECO:0007669"/>
    <property type="project" value="InterPro"/>
</dbReference>
<gene>
    <name evidence="9" type="ORF">GSI_06467</name>
</gene>
<name>A0A2G8SDE2_9APHY</name>
<evidence type="ECO:0000256" key="2">
    <source>
        <dbReference type="ARBA" id="ARBA00006653"/>
    </source>
</evidence>
<evidence type="ECO:0000313" key="9">
    <source>
        <dbReference type="EMBL" id="PIL31763.1"/>
    </source>
</evidence>
<keyword evidence="4" id="KW-0813">Transport</keyword>
<evidence type="ECO:0000313" key="10">
    <source>
        <dbReference type="Proteomes" id="UP000230002"/>
    </source>
</evidence>
<dbReference type="AlphaFoldDB" id="A0A2G8SDE2"/>
<evidence type="ECO:0000256" key="7">
    <source>
        <dbReference type="ARBA" id="ARBA00023136"/>
    </source>
</evidence>
<keyword evidence="6" id="KW-0333">Golgi apparatus</keyword>
<keyword evidence="5" id="KW-0653">Protein transport</keyword>
<sequence length="878" mass="97645">MARRPSTGSTSLLTSPEFPRQNGTAASTPKRPPPLPLDNPRRPSIRSTSATHKLDILSKVSNIDPDDLFVKHNVSEIRTIQQRLRADADAKQEELRLMVGERYRDLLQASTSILALDKSSQHVLDTLEEMRGTVKAISPARSPKRTATGEDKHLQALQSLSAHVKLLLDAPEHLWRLMERKSYLNAAWLFLLARVVHRALSQESDDRTWHSYGVDVQEHVPLVQRQWDTITPFRSQISHRATLSLREANSTPGEVCATLLTLHLLESRPLPETLSIYLAQRTKTLSGLLARNASTSGNGSATDAKSTGKVSHRPRKVVLRETKQKTEALLDAISRTVSTARFMFADDGSATSCLMKQALQFFQAPSEEDPGLLPQELRLTTQTLLTTLPSSNHFLLLPQSIQMYKPYIDGASVMTSTLQSQLREKLEDWFRKLIQDVRGVFADWFASLETVREMWGVRDSLLTWLKNTEGLDSSERQELESIINTASQIQATCVWKGELEGLETMFRNAVVSATETLEQELPGHVYGTDTDTDIQPVKHLFLPPPMPSLQTSAQSSIAAVQFSKYKSALCQQLAGRTPLLNSTLVALERHASDIQKDLVVMLKSGQSGGNLVVLLSSTYRTDAEAVCDRICGVLEHCIKNEVFRERLRGLHAKLIENWQECTVSRIFEVSFSDKSIYKKLPSSQDDTASPTQPSHALTQALLSLSSEMQQLGVCLDEDCRRQRAGSMLCRFCAVYLSRLPPDASHPKGHRQVLWDLAFLEKLSHVWGKETFETSQRIATSISSTRNVLGDIKAVPQSDIAASAQEYLSRTQILLAGLLPSHASRNTEPPEPAKKTEKSSALLLYGTPAAEARFEPALELVKPPPRLGLLHVPGVSTVR</sequence>
<comment type="similarity">
    <text evidence="2">Belongs to the COG1 family.</text>
</comment>
<dbReference type="OrthoDB" id="46189at2759"/>
<keyword evidence="10" id="KW-1185">Reference proteome</keyword>
<dbReference type="GO" id="GO:0000139">
    <property type="term" value="C:Golgi membrane"/>
    <property type="evidence" value="ECO:0007669"/>
    <property type="project" value="UniProtKB-SubCell"/>
</dbReference>
<dbReference type="PANTHER" id="PTHR31658">
    <property type="entry name" value="CONSERVED OLIGOMERIC GOLGI COMPLEX SUBUNIT 1"/>
    <property type="match status" value="1"/>
</dbReference>
<dbReference type="Pfam" id="PF08700">
    <property type="entry name" value="VPS51_Exo84_N"/>
    <property type="match status" value="1"/>
</dbReference>
<evidence type="ECO:0000256" key="8">
    <source>
        <dbReference type="SAM" id="MobiDB-lite"/>
    </source>
</evidence>